<proteinExistence type="predicted"/>
<keyword evidence="1" id="KW-0732">Signal</keyword>
<comment type="caution">
    <text evidence="2">The sequence shown here is derived from an EMBL/GenBank/DDBJ whole genome shotgun (WGS) entry which is preliminary data.</text>
</comment>
<accession>A0A9N9Q0H1</accession>
<organism evidence="2 3">
    <name type="scientific">Hymenoscyphus fraxineus</name>
    <dbReference type="NCBI Taxonomy" id="746836"/>
    <lineage>
        <taxon>Eukaryota</taxon>
        <taxon>Fungi</taxon>
        <taxon>Dikarya</taxon>
        <taxon>Ascomycota</taxon>
        <taxon>Pezizomycotina</taxon>
        <taxon>Leotiomycetes</taxon>
        <taxon>Helotiales</taxon>
        <taxon>Helotiaceae</taxon>
        <taxon>Hymenoscyphus</taxon>
    </lineage>
</organism>
<dbReference type="Proteomes" id="UP000696280">
    <property type="component" value="Unassembled WGS sequence"/>
</dbReference>
<name>A0A9N9Q0H1_9HELO</name>
<dbReference type="AlphaFoldDB" id="A0A9N9Q0H1"/>
<dbReference type="OrthoDB" id="3579001at2759"/>
<gene>
    <name evidence="2" type="ORF">HYFRA_00005167</name>
</gene>
<evidence type="ECO:0000256" key="1">
    <source>
        <dbReference type="SAM" id="SignalP"/>
    </source>
</evidence>
<evidence type="ECO:0000313" key="3">
    <source>
        <dbReference type="Proteomes" id="UP000696280"/>
    </source>
</evidence>
<sequence>MLSKSLVVATLLSLSSAIPFAAPQDAPSDGVRRWQVKGWLVTCGAASTNNCSYELRIRGEETSGIAALNTSCTGKFFDGGEKDGKFQPCANENVSIRITPSTDGDPVNVILQASLKRGGTGFTSSGTKARLITRDNPQTFDVEGIEERLPSADAGEI</sequence>
<evidence type="ECO:0000313" key="2">
    <source>
        <dbReference type="EMBL" id="CAG8962123.1"/>
    </source>
</evidence>
<evidence type="ECO:0008006" key="4">
    <source>
        <dbReference type="Google" id="ProtNLM"/>
    </source>
</evidence>
<keyword evidence="3" id="KW-1185">Reference proteome</keyword>
<feature type="signal peptide" evidence="1">
    <location>
        <begin position="1"/>
        <end position="17"/>
    </location>
</feature>
<protein>
    <recommendedName>
        <fullName evidence="4">Hypersensitive response-inducing protein</fullName>
    </recommendedName>
</protein>
<dbReference type="EMBL" id="CAJVRL010000127">
    <property type="protein sequence ID" value="CAG8962123.1"/>
    <property type="molecule type" value="Genomic_DNA"/>
</dbReference>
<feature type="chain" id="PRO_5040348346" description="Hypersensitive response-inducing protein" evidence="1">
    <location>
        <begin position="18"/>
        <end position="157"/>
    </location>
</feature>
<reference evidence="2" key="1">
    <citation type="submission" date="2021-07" db="EMBL/GenBank/DDBJ databases">
        <authorList>
            <person name="Durling M."/>
        </authorList>
    </citation>
    <scope>NUCLEOTIDE SEQUENCE</scope>
</reference>